<evidence type="ECO:0000313" key="3">
    <source>
        <dbReference type="EMBL" id="CAG6397413.1"/>
    </source>
</evidence>
<protein>
    <recommendedName>
        <fullName evidence="5">Secreted protein</fullName>
    </recommendedName>
</protein>
<evidence type="ECO:0000256" key="1">
    <source>
        <dbReference type="SAM" id="MobiDB-lite"/>
    </source>
</evidence>
<accession>A0A9W4EAL8</accession>
<name>A0A9W4EAL8_9ACTN</name>
<dbReference type="AlphaFoldDB" id="A0A9W4EAL8"/>
<feature type="compositionally biased region" description="Low complexity" evidence="1">
    <location>
        <begin position="260"/>
        <end position="279"/>
    </location>
</feature>
<comment type="caution">
    <text evidence="3">The sequence shown here is derived from an EMBL/GenBank/DDBJ whole genome shotgun (WGS) entry which is preliminary data.</text>
</comment>
<feature type="signal peptide" evidence="2">
    <location>
        <begin position="1"/>
        <end position="28"/>
    </location>
</feature>
<feature type="chain" id="PRO_5040758475" description="Secreted protein" evidence="2">
    <location>
        <begin position="29"/>
        <end position="279"/>
    </location>
</feature>
<reference evidence="3" key="1">
    <citation type="submission" date="2021-05" db="EMBL/GenBank/DDBJ databases">
        <authorList>
            <person name="Arsene-Ploetze F."/>
        </authorList>
    </citation>
    <scope>NUCLEOTIDE SEQUENCE</scope>
    <source>
        <strain evidence="3">DSM 42138</strain>
    </source>
</reference>
<gene>
    <name evidence="3" type="ORF">SCOCK_540014</name>
</gene>
<keyword evidence="2" id="KW-0732">Signal</keyword>
<feature type="compositionally biased region" description="Low complexity" evidence="1">
    <location>
        <begin position="33"/>
        <end position="58"/>
    </location>
</feature>
<organism evidence="3 4">
    <name type="scientific">Actinacidiphila cocklensis</name>
    <dbReference type="NCBI Taxonomy" id="887465"/>
    <lineage>
        <taxon>Bacteria</taxon>
        <taxon>Bacillati</taxon>
        <taxon>Actinomycetota</taxon>
        <taxon>Actinomycetes</taxon>
        <taxon>Kitasatosporales</taxon>
        <taxon>Streptomycetaceae</taxon>
        <taxon>Actinacidiphila</taxon>
    </lineage>
</organism>
<dbReference type="Proteomes" id="UP001152519">
    <property type="component" value="Unassembled WGS sequence"/>
</dbReference>
<evidence type="ECO:0000313" key="4">
    <source>
        <dbReference type="Proteomes" id="UP001152519"/>
    </source>
</evidence>
<dbReference type="RefSeq" id="WP_251497480.1">
    <property type="nucleotide sequence ID" value="NZ_CAJSLV010000086.1"/>
</dbReference>
<dbReference type="PROSITE" id="PS51257">
    <property type="entry name" value="PROKAR_LIPOPROTEIN"/>
    <property type="match status" value="1"/>
</dbReference>
<sequence length="279" mass="28614">MNRLYGPARGLPAAVLVAAGLLVTGCSGGGGDDAAPSPDPSVTAASPSAAASSASPSVHAPPSPVYPTGPGGCHQDRGWSDTQAAEWVKFGQIGSTTWTDGKWGHVRFDKSSAGFDGPLCSPVTVQVQYWKVTYRAAGNGSVADGGTPKYAFTTASLARSQVRVDGRSVRNVYAPKSAASGATTPCVGYMWAIYVGKPLTERELPTDITTGGLIGQQISFPTKRVAYSQLAPPSAPEVCDSAGRPVRKPDPVTPGANGFPGLLPTTPGIPPITLEPKKP</sequence>
<feature type="region of interest" description="Disordered" evidence="1">
    <location>
        <begin position="31"/>
        <end position="79"/>
    </location>
</feature>
<feature type="region of interest" description="Disordered" evidence="1">
    <location>
        <begin position="231"/>
        <end position="279"/>
    </location>
</feature>
<evidence type="ECO:0000256" key="2">
    <source>
        <dbReference type="SAM" id="SignalP"/>
    </source>
</evidence>
<proteinExistence type="predicted"/>
<dbReference type="EMBL" id="CAJSLV010000086">
    <property type="protein sequence ID" value="CAG6397413.1"/>
    <property type="molecule type" value="Genomic_DNA"/>
</dbReference>
<keyword evidence="4" id="KW-1185">Reference proteome</keyword>
<evidence type="ECO:0008006" key="5">
    <source>
        <dbReference type="Google" id="ProtNLM"/>
    </source>
</evidence>